<dbReference type="GO" id="GO:0016787">
    <property type="term" value="F:hydrolase activity"/>
    <property type="evidence" value="ECO:0007669"/>
    <property type="project" value="InterPro"/>
</dbReference>
<dbReference type="InterPro" id="IPR006680">
    <property type="entry name" value="Amidohydro-rel"/>
</dbReference>
<dbReference type="AlphaFoldDB" id="X0U4M5"/>
<protein>
    <recommendedName>
        <fullName evidence="1">Amidohydrolase-related domain-containing protein</fullName>
    </recommendedName>
</protein>
<feature type="non-terminal residue" evidence="2">
    <location>
        <position position="221"/>
    </location>
</feature>
<dbReference type="Gene3D" id="3.20.20.140">
    <property type="entry name" value="Metal-dependent hydrolases"/>
    <property type="match status" value="1"/>
</dbReference>
<feature type="domain" description="Amidohydrolase-related" evidence="1">
    <location>
        <begin position="45"/>
        <end position="221"/>
    </location>
</feature>
<dbReference type="InterPro" id="IPR032466">
    <property type="entry name" value="Metal_Hydrolase"/>
</dbReference>
<dbReference type="SUPFAM" id="SSF51556">
    <property type="entry name" value="Metallo-dependent hydrolases"/>
    <property type="match status" value="1"/>
</dbReference>
<evidence type="ECO:0000259" key="1">
    <source>
        <dbReference type="Pfam" id="PF04909"/>
    </source>
</evidence>
<dbReference type="EMBL" id="BARS01002255">
    <property type="protein sequence ID" value="GAF83435.1"/>
    <property type="molecule type" value="Genomic_DNA"/>
</dbReference>
<accession>X0U4M5</accession>
<reference evidence="2" key="1">
    <citation type="journal article" date="2014" name="Front. Microbiol.">
        <title>High frequency of phylogenetically diverse reductive dehalogenase-homologous genes in deep subseafloor sedimentary metagenomes.</title>
        <authorList>
            <person name="Kawai M."/>
            <person name="Futagami T."/>
            <person name="Toyoda A."/>
            <person name="Takaki Y."/>
            <person name="Nishi S."/>
            <person name="Hori S."/>
            <person name="Arai W."/>
            <person name="Tsubouchi T."/>
            <person name="Morono Y."/>
            <person name="Uchiyama I."/>
            <person name="Ito T."/>
            <person name="Fujiyama A."/>
            <person name="Inagaki F."/>
            <person name="Takami H."/>
        </authorList>
    </citation>
    <scope>NUCLEOTIDE SEQUENCE</scope>
    <source>
        <strain evidence="2">Expedition CK06-06</strain>
    </source>
</reference>
<organism evidence="2">
    <name type="scientific">marine sediment metagenome</name>
    <dbReference type="NCBI Taxonomy" id="412755"/>
    <lineage>
        <taxon>unclassified sequences</taxon>
        <taxon>metagenomes</taxon>
        <taxon>ecological metagenomes</taxon>
    </lineage>
</organism>
<comment type="caution">
    <text evidence="2">The sequence shown here is derived from an EMBL/GenBank/DDBJ whole genome shotgun (WGS) entry which is preliminary data.</text>
</comment>
<name>X0U4M5_9ZZZZ</name>
<proteinExistence type="predicted"/>
<gene>
    <name evidence="2" type="ORF">S01H1_04252</name>
</gene>
<sequence>MIIDVNVNLSRWPFRRLPCDEMPRFLERLQRLNVTQAWVGSFDGLLHRDLGGVNARLAEECNRHPKGLLVPFGSVNPKLPDWQEDLRRCHEDHHMPGVRLHPNYHGYRLDDPVFAELLTLAEKRGLIVQLVIRMEDLRTQHPLVQVPDVDIKPLPALVAARPKLQLVILNGQRTIRGNMLKQLVGAGNVYFDIAVQEGMGGVANLLGSVPAERVLFGSHFP</sequence>
<dbReference type="Pfam" id="PF04909">
    <property type="entry name" value="Amidohydro_2"/>
    <property type="match status" value="1"/>
</dbReference>
<evidence type="ECO:0000313" key="2">
    <source>
        <dbReference type="EMBL" id="GAF83435.1"/>
    </source>
</evidence>